<dbReference type="NCBIfam" id="TIGR02734">
    <property type="entry name" value="crtI_fam"/>
    <property type="match status" value="1"/>
</dbReference>
<gene>
    <name evidence="8" type="primary">crtI</name>
    <name evidence="8" type="ORF">F6X51_22850</name>
</gene>
<keyword evidence="3 5" id="KW-0125">Carotenoid biosynthesis</keyword>
<sequence>MGGPEAGVRMERRQRVVVIGAGIGGLVAALRLAAAGLEVTVLERAARPGGKMRAVPVGGRPVEAGPTVFTMRWVFEEVFAEAGASLAERVRLSPAGILARHAWSAHERLDLFADPDASAAAIAQFAGAAEAEGYRRFCARAAEVYRTLEGPFIRSERPSPLDLGRRVGLWGLGGLWRIRPFATLWGALGDDFRDPRLRQLFGRYATYCGASPFEAPATLMLVAHVEQEGVWYVDGGLSRLAQAVADLAGERGAVLRFDTEAGRILTEGGRVTGVETADGARIPADAVVVNADVSALAAGLFGPEAARVTGPVRAAERSLSAVTFCVSARPEGFPLVRHNVFFSGDYRAEFEAIRRGGLPPDPTVYLCAQDRDDADAAPGGPERLLCLVNAPARGERPLTSQEIDRCATTMRARLAACGLALATEPGGVTTTPSGFEALFPATGGALYGRASHGWTATFRRPGARTRLPGLYLAGGSVHPGPGVPMAAQSGRIAADSLLADLGLSRASTRPWAGAATPGGTSMP</sequence>
<evidence type="ECO:0000256" key="4">
    <source>
        <dbReference type="ARBA" id="ARBA00023002"/>
    </source>
</evidence>
<proteinExistence type="inferred from homology"/>
<dbReference type="EMBL" id="VZZJ01000028">
    <property type="protein sequence ID" value="KAB1070434.1"/>
    <property type="molecule type" value="Genomic_DNA"/>
</dbReference>
<evidence type="ECO:0000256" key="1">
    <source>
        <dbReference type="ARBA" id="ARBA00004829"/>
    </source>
</evidence>
<dbReference type="Gene3D" id="3.50.50.60">
    <property type="entry name" value="FAD/NAD(P)-binding domain"/>
    <property type="match status" value="2"/>
</dbReference>
<comment type="pathway">
    <text evidence="1 5">Carotenoid biosynthesis.</text>
</comment>
<keyword evidence="9" id="KW-1185">Reference proteome</keyword>
<keyword evidence="6" id="KW-1133">Transmembrane helix</keyword>
<evidence type="ECO:0000256" key="2">
    <source>
        <dbReference type="ARBA" id="ARBA00006046"/>
    </source>
</evidence>
<feature type="transmembrane region" description="Helical" evidence="6">
    <location>
        <begin position="16"/>
        <end position="37"/>
    </location>
</feature>
<keyword evidence="6" id="KW-0472">Membrane</keyword>
<keyword evidence="4 5" id="KW-0560">Oxidoreductase</keyword>
<accession>A0A6N6MPM0</accession>
<dbReference type="InterPro" id="IPR036188">
    <property type="entry name" value="FAD/NAD-bd_sf"/>
</dbReference>
<reference evidence="8 9" key="1">
    <citation type="submission" date="2019-09" db="EMBL/GenBank/DDBJ databases">
        <title>YIM 132548 draft genome.</title>
        <authorList>
            <person name="Jiang L."/>
        </authorList>
    </citation>
    <scope>NUCLEOTIDE SEQUENCE [LARGE SCALE GENOMIC DNA]</scope>
    <source>
        <strain evidence="8 9">YIM 132548</strain>
    </source>
</reference>
<evidence type="ECO:0000259" key="7">
    <source>
        <dbReference type="Pfam" id="PF01593"/>
    </source>
</evidence>
<dbReference type="InterPro" id="IPR054841">
    <property type="entry name" value="carotdesatCrtD"/>
</dbReference>
<evidence type="ECO:0000256" key="3">
    <source>
        <dbReference type="ARBA" id="ARBA00022746"/>
    </source>
</evidence>
<evidence type="ECO:0000313" key="9">
    <source>
        <dbReference type="Proteomes" id="UP000441523"/>
    </source>
</evidence>
<dbReference type="GO" id="GO:0016491">
    <property type="term" value="F:oxidoreductase activity"/>
    <property type="evidence" value="ECO:0007669"/>
    <property type="project" value="UniProtKB-KW"/>
</dbReference>
<evidence type="ECO:0000256" key="6">
    <source>
        <dbReference type="SAM" id="Phobius"/>
    </source>
</evidence>
<keyword evidence="6" id="KW-0812">Transmembrane</keyword>
<dbReference type="PANTHER" id="PTHR43734">
    <property type="entry name" value="PHYTOENE DESATURASE"/>
    <property type="match status" value="1"/>
</dbReference>
<protein>
    <submittedName>
        <fullName evidence="8">Phytoene desaturase</fullName>
    </submittedName>
</protein>
<dbReference type="GO" id="GO:0016117">
    <property type="term" value="P:carotenoid biosynthetic process"/>
    <property type="evidence" value="ECO:0007669"/>
    <property type="project" value="UniProtKB-KW"/>
</dbReference>
<evidence type="ECO:0000313" key="8">
    <source>
        <dbReference type="EMBL" id="KAB1070434.1"/>
    </source>
</evidence>
<dbReference type="Proteomes" id="UP000441523">
    <property type="component" value="Unassembled WGS sequence"/>
</dbReference>
<dbReference type="Pfam" id="PF13450">
    <property type="entry name" value="NAD_binding_8"/>
    <property type="match status" value="1"/>
</dbReference>
<comment type="caution">
    <text evidence="8">The sequence shown here is derived from an EMBL/GenBank/DDBJ whole genome shotgun (WGS) entry which is preliminary data.</text>
</comment>
<dbReference type="InterPro" id="IPR014105">
    <property type="entry name" value="Carotenoid/retinoid_OxRdtase"/>
</dbReference>
<name>A0A6N6MPM0_9HYPH</name>
<organism evidence="8 9">
    <name type="scientific">Methylobacterium planeticum</name>
    <dbReference type="NCBI Taxonomy" id="2615211"/>
    <lineage>
        <taxon>Bacteria</taxon>
        <taxon>Pseudomonadati</taxon>
        <taxon>Pseudomonadota</taxon>
        <taxon>Alphaproteobacteria</taxon>
        <taxon>Hyphomicrobiales</taxon>
        <taxon>Methylobacteriaceae</taxon>
        <taxon>Methylobacterium</taxon>
    </lineage>
</organism>
<dbReference type="InterPro" id="IPR002937">
    <property type="entry name" value="Amino_oxidase"/>
</dbReference>
<evidence type="ECO:0000256" key="5">
    <source>
        <dbReference type="RuleBase" id="RU362075"/>
    </source>
</evidence>
<dbReference type="Pfam" id="PF01593">
    <property type="entry name" value="Amino_oxidase"/>
    <property type="match status" value="1"/>
</dbReference>
<dbReference type="SUPFAM" id="SSF51905">
    <property type="entry name" value="FAD/NAD(P)-binding domain"/>
    <property type="match status" value="1"/>
</dbReference>
<comment type="similarity">
    <text evidence="2 5">Belongs to the carotenoid/retinoid oxidoreductase family.</text>
</comment>
<feature type="domain" description="Amine oxidase" evidence="7">
    <location>
        <begin position="190"/>
        <end position="497"/>
    </location>
</feature>
<dbReference type="AlphaFoldDB" id="A0A6N6MPM0"/>
<dbReference type="NCBIfam" id="NF045637">
    <property type="entry name" value="carotdesatCrtDProt"/>
    <property type="match status" value="1"/>
</dbReference>
<dbReference type="PANTHER" id="PTHR43734:SF7">
    <property type="entry name" value="4,4'-DIAPONEUROSPORENE OXYGENASE"/>
    <property type="match status" value="1"/>
</dbReference>